<sequence length="98" mass="11289">MSLPAIFPSLFTLEAGYLLWGVSEVMIGWRYMKVDSYFFEHFRADLFMGFVAVLEMRFRNALFAGKVPHLAGIFPVDCRNPIPLPLWQSKSVFLLITI</sequence>
<dbReference type="AlphaFoldDB" id="A0A0A8ZNK9"/>
<protein>
    <submittedName>
        <fullName evidence="1">Uncharacterized protein</fullName>
    </submittedName>
</protein>
<dbReference type="EMBL" id="GBRH01261468">
    <property type="protein sequence ID" value="JAD36427.1"/>
    <property type="molecule type" value="Transcribed_RNA"/>
</dbReference>
<reference evidence="1" key="1">
    <citation type="submission" date="2014-09" db="EMBL/GenBank/DDBJ databases">
        <authorList>
            <person name="Magalhaes I.L.F."/>
            <person name="Oliveira U."/>
            <person name="Santos F.R."/>
            <person name="Vidigal T.H.D.A."/>
            <person name="Brescovit A.D."/>
            <person name="Santos A.J."/>
        </authorList>
    </citation>
    <scope>NUCLEOTIDE SEQUENCE</scope>
    <source>
        <tissue evidence="1">Shoot tissue taken approximately 20 cm above the soil surface</tissue>
    </source>
</reference>
<organism evidence="1">
    <name type="scientific">Arundo donax</name>
    <name type="common">Giant reed</name>
    <name type="synonym">Donax arundinaceus</name>
    <dbReference type="NCBI Taxonomy" id="35708"/>
    <lineage>
        <taxon>Eukaryota</taxon>
        <taxon>Viridiplantae</taxon>
        <taxon>Streptophyta</taxon>
        <taxon>Embryophyta</taxon>
        <taxon>Tracheophyta</taxon>
        <taxon>Spermatophyta</taxon>
        <taxon>Magnoliopsida</taxon>
        <taxon>Liliopsida</taxon>
        <taxon>Poales</taxon>
        <taxon>Poaceae</taxon>
        <taxon>PACMAD clade</taxon>
        <taxon>Arundinoideae</taxon>
        <taxon>Arundineae</taxon>
        <taxon>Arundo</taxon>
    </lineage>
</organism>
<reference evidence="1" key="2">
    <citation type="journal article" date="2015" name="Data Brief">
        <title>Shoot transcriptome of the giant reed, Arundo donax.</title>
        <authorList>
            <person name="Barrero R.A."/>
            <person name="Guerrero F.D."/>
            <person name="Moolhuijzen P."/>
            <person name="Goolsby J.A."/>
            <person name="Tidwell J."/>
            <person name="Bellgard S.E."/>
            <person name="Bellgard M.I."/>
        </authorList>
    </citation>
    <scope>NUCLEOTIDE SEQUENCE</scope>
    <source>
        <tissue evidence="1">Shoot tissue taken approximately 20 cm above the soil surface</tissue>
    </source>
</reference>
<name>A0A0A8ZNK9_ARUDO</name>
<evidence type="ECO:0000313" key="1">
    <source>
        <dbReference type="EMBL" id="JAD36427.1"/>
    </source>
</evidence>
<accession>A0A0A8ZNK9</accession>
<proteinExistence type="predicted"/>